<accession>A0A6L5Y9J3</accession>
<comment type="caution">
    <text evidence="1">The sequence shown here is derived from an EMBL/GenBank/DDBJ whole genome shotgun (WGS) entry which is preliminary data.</text>
</comment>
<gene>
    <name evidence="1" type="ORF">FYJ74_01740</name>
</gene>
<evidence type="ECO:0000313" key="1">
    <source>
        <dbReference type="EMBL" id="MST54775.1"/>
    </source>
</evidence>
<name>A0A6L5Y9J3_9BACT</name>
<dbReference type="AlphaFoldDB" id="A0A6L5Y9J3"/>
<dbReference type="EMBL" id="VUNH01000001">
    <property type="protein sequence ID" value="MST54775.1"/>
    <property type="molecule type" value="Genomic_DNA"/>
</dbReference>
<organism evidence="1 2">
    <name type="scientific">Pyramidobacter porci</name>
    <dbReference type="NCBI Taxonomy" id="2605789"/>
    <lineage>
        <taxon>Bacteria</taxon>
        <taxon>Thermotogati</taxon>
        <taxon>Synergistota</taxon>
        <taxon>Synergistia</taxon>
        <taxon>Synergistales</taxon>
        <taxon>Dethiosulfovibrionaceae</taxon>
        <taxon>Pyramidobacter</taxon>
    </lineage>
</organism>
<reference evidence="1 2" key="1">
    <citation type="submission" date="2019-08" db="EMBL/GenBank/DDBJ databases">
        <title>In-depth cultivation of the pig gut microbiome towards novel bacterial diversity and tailored functional studies.</title>
        <authorList>
            <person name="Wylensek D."/>
            <person name="Hitch T.C.A."/>
            <person name="Clavel T."/>
        </authorList>
    </citation>
    <scope>NUCLEOTIDE SEQUENCE [LARGE SCALE GENOMIC DNA]</scope>
    <source>
        <strain evidence="1 2">SM-530-WT-4B</strain>
    </source>
</reference>
<sequence length="82" mass="9659">MSCCGKTGYNANGDLKDWKIFRTETLKLAQTKNDPDFTEYVDGVSDKAWAHILEENFFTPKKAMERLWGFYRTDILPYRDQK</sequence>
<dbReference type="RefSeq" id="WP_154527892.1">
    <property type="nucleotide sequence ID" value="NZ_VUNH01000001.1"/>
</dbReference>
<evidence type="ECO:0000313" key="2">
    <source>
        <dbReference type="Proteomes" id="UP000473699"/>
    </source>
</evidence>
<protein>
    <submittedName>
        <fullName evidence="1">DUF255 domain-containing protein</fullName>
    </submittedName>
</protein>
<proteinExistence type="predicted"/>
<keyword evidence="2" id="KW-1185">Reference proteome</keyword>
<dbReference type="Proteomes" id="UP000473699">
    <property type="component" value="Unassembled WGS sequence"/>
</dbReference>